<dbReference type="InterPro" id="IPR036390">
    <property type="entry name" value="WH_DNA-bd_sf"/>
</dbReference>
<dbReference type="SUPFAM" id="SSF52833">
    <property type="entry name" value="Thioredoxin-like"/>
    <property type="match status" value="1"/>
</dbReference>
<dbReference type="PANTHER" id="PTHR46361">
    <property type="entry name" value="ELECTRON CARRIER/ PROTEIN DISULFIDE OXIDOREDUCTASE"/>
    <property type="match status" value="1"/>
</dbReference>
<feature type="compositionally biased region" description="Basic and acidic residues" evidence="1">
    <location>
        <begin position="40"/>
        <end position="49"/>
    </location>
</feature>
<dbReference type="OrthoDB" id="418495at2759"/>
<evidence type="ECO:0000259" key="2">
    <source>
        <dbReference type="PROSITE" id="PS50186"/>
    </source>
</evidence>
<comment type="caution">
    <text evidence="3">The sequence shown here is derived from an EMBL/GenBank/DDBJ whole genome shotgun (WGS) entry which is preliminary data.</text>
</comment>
<dbReference type="AlphaFoldDB" id="A0A445E686"/>
<dbReference type="PANTHER" id="PTHR46361:SF1">
    <property type="entry name" value="F26K24.21 PROTEIN"/>
    <property type="match status" value="1"/>
</dbReference>
<feature type="compositionally biased region" description="Acidic residues" evidence="1">
    <location>
        <begin position="1"/>
        <end position="17"/>
    </location>
</feature>
<feature type="compositionally biased region" description="Acidic residues" evidence="1">
    <location>
        <begin position="68"/>
        <end position="83"/>
    </location>
</feature>
<dbReference type="STRING" id="3818.A0A445E686"/>
<dbReference type="Proteomes" id="UP000289738">
    <property type="component" value="Chromosome A02"/>
</dbReference>
<evidence type="ECO:0000256" key="1">
    <source>
        <dbReference type="SAM" id="MobiDB-lite"/>
    </source>
</evidence>
<protein>
    <recommendedName>
        <fullName evidence="2">DEP domain-containing protein</fullName>
    </recommendedName>
</protein>
<feature type="compositionally biased region" description="Basic and acidic residues" evidence="1">
    <location>
        <begin position="23"/>
        <end position="32"/>
    </location>
</feature>
<evidence type="ECO:0000313" key="3">
    <source>
        <dbReference type="EMBL" id="RYR70958.1"/>
    </source>
</evidence>
<sequence>MVSEPEPESESEPESECTEIPIDNDHPYLHYQEEEEEEEKEKHKPKVDLLSRNLASPQYSDNSHDYDDDHNEDDEEDDEEEEAVTNKQNHFNDETLIHPHSLLPSPAPPHTLKSTSPPRNEDVSSGIGTFIRQRSSGLSDAILKRISTFRQNDDVSDKKKVEIMEFNLSGVKVVVEQKQEEVNQLKGRITFFSRSNCRDCTAVRKFFREKGLPYVEINIDVFREREKELMERTGVSAVPQIFFNEKMFGGLVALNSLRRSGDFDRRVAEMLAEKCPDVAPAPPVYGVDPINHDRKDELYDQIRFVRQKIVISDRWRRMKIVRDCFVGEELVNALVEYLGCARSEAVVLGKQLARKHFIHHVFGEHDFEEGNHVYRFLEHEPFIESCYNFRDATNYNEPKSAAVVGDRLTKIMYAILESYASDDRQYIDYDAVRQSEEFRRYVNMTEDLHRVNLLELSENEKLAFFLNLYNAMVIHAIVRIGYPEGVMERMSFNTTFQYLIGGSPFSISDIKNGVLRCNQRSAYSLGKPFGTGDKRLEVVLVKFNPLIHFGLCMGSKFSPKIRFFSAQRVEDELRGATRDFFENNNGIEVDLEKRTVHLTPLLKWFGGDFGTEKDILNWVLNYLSPSKSGLLSHLLCDAGPVNVSYKNFDWSMKT</sequence>
<dbReference type="InterPro" id="IPR000591">
    <property type="entry name" value="DEP_dom"/>
</dbReference>
<dbReference type="InterPro" id="IPR002109">
    <property type="entry name" value="Glutaredoxin"/>
</dbReference>
<dbReference type="EMBL" id="SDMP01000002">
    <property type="protein sequence ID" value="RYR70958.1"/>
    <property type="molecule type" value="Genomic_DNA"/>
</dbReference>
<feature type="domain" description="DEP" evidence="2">
    <location>
        <begin position="305"/>
        <end position="378"/>
    </location>
</feature>
<dbReference type="Gene3D" id="3.40.30.10">
    <property type="entry name" value="Glutaredoxin"/>
    <property type="match status" value="1"/>
</dbReference>
<dbReference type="Gramene" id="arahy.Tifrunner.gnm2.ann2.Ah02g344100.1">
    <property type="protein sequence ID" value="arahy.Tifrunner.gnm2.ann2.Ah02g344100.1-CDS"/>
    <property type="gene ID" value="arahy.Tifrunner.gnm2.ann2.Ah02g344100"/>
</dbReference>
<dbReference type="Pfam" id="PF04784">
    <property type="entry name" value="DUF547"/>
    <property type="match status" value="1"/>
</dbReference>
<organism evidence="3 4">
    <name type="scientific">Arachis hypogaea</name>
    <name type="common">Peanut</name>
    <dbReference type="NCBI Taxonomy" id="3818"/>
    <lineage>
        <taxon>Eukaryota</taxon>
        <taxon>Viridiplantae</taxon>
        <taxon>Streptophyta</taxon>
        <taxon>Embryophyta</taxon>
        <taxon>Tracheophyta</taxon>
        <taxon>Spermatophyta</taxon>
        <taxon>Magnoliopsida</taxon>
        <taxon>eudicotyledons</taxon>
        <taxon>Gunneridae</taxon>
        <taxon>Pentapetalae</taxon>
        <taxon>rosids</taxon>
        <taxon>fabids</taxon>
        <taxon>Fabales</taxon>
        <taxon>Fabaceae</taxon>
        <taxon>Papilionoideae</taxon>
        <taxon>50 kb inversion clade</taxon>
        <taxon>dalbergioids sensu lato</taxon>
        <taxon>Dalbergieae</taxon>
        <taxon>Pterocarpus clade</taxon>
        <taxon>Arachis</taxon>
    </lineage>
</organism>
<gene>
    <name evidence="3" type="ORF">Ahy_A02g005259</name>
</gene>
<dbReference type="PROSITE" id="PS51354">
    <property type="entry name" value="GLUTAREDOXIN_2"/>
    <property type="match status" value="1"/>
</dbReference>
<dbReference type="SMART" id="SM00049">
    <property type="entry name" value="DEP"/>
    <property type="match status" value="1"/>
</dbReference>
<evidence type="ECO:0000313" key="4">
    <source>
        <dbReference type="Proteomes" id="UP000289738"/>
    </source>
</evidence>
<name>A0A445E686_ARAHY</name>
<dbReference type="InterPro" id="IPR036388">
    <property type="entry name" value="WH-like_DNA-bd_sf"/>
</dbReference>
<reference evidence="3 4" key="1">
    <citation type="submission" date="2019-01" db="EMBL/GenBank/DDBJ databases">
        <title>Sequencing of cultivated peanut Arachis hypogaea provides insights into genome evolution and oil improvement.</title>
        <authorList>
            <person name="Chen X."/>
        </authorList>
    </citation>
    <scope>NUCLEOTIDE SEQUENCE [LARGE SCALE GENOMIC DNA]</scope>
    <source>
        <strain evidence="4">cv. Fuhuasheng</strain>
        <tissue evidence="3">Leaves</tissue>
    </source>
</reference>
<feature type="region of interest" description="Disordered" evidence="1">
    <location>
        <begin position="1"/>
        <end position="124"/>
    </location>
</feature>
<dbReference type="PROSITE" id="PS50186">
    <property type="entry name" value="DEP"/>
    <property type="match status" value="1"/>
</dbReference>
<keyword evidence="4" id="KW-1185">Reference proteome</keyword>
<proteinExistence type="predicted"/>
<dbReference type="Pfam" id="PF00610">
    <property type="entry name" value="DEP"/>
    <property type="match status" value="1"/>
</dbReference>
<dbReference type="InterPro" id="IPR006869">
    <property type="entry name" value="DUF547"/>
</dbReference>
<dbReference type="Gene3D" id="1.10.10.10">
    <property type="entry name" value="Winged helix-like DNA-binding domain superfamily/Winged helix DNA-binding domain"/>
    <property type="match status" value="1"/>
</dbReference>
<dbReference type="CDD" id="cd04371">
    <property type="entry name" value="DEP"/>
    <property type="match status" value="1"/>
</dbReference>
<dbReference type="CDD" id="cd03027">
    <property type="entry name" value="GRX_DEP"/>
    <property type="match status" value="1"/>
</dbReference>
<accession>A0A445E686</accession>
<dbReference type="InterPro" id="IPR036249">
    <property type="entry name" value="Thioredoxin-like_sf"/>
</dbReference>
<dbReference type="Pfam" id="PF00462">
    <property type="entry name" value="Glutaredoxin"/>
    <property type="match status" value="1"/>
</dbReference>
<dbReference type="GO" id="GO:0035556">
    <property type="term" value="P:intracellular signal transduction"/>
    <property type="evidence" value="ECO:0007669"/>
    <property type="project" value="InterPro"/>
</dbReference>
<dbReference type="SUPFAM" id="SSF46785">
    <property type="entry name" value="Winged helix' DNA-binding domain"/>
    <property type="match status" value="1"/>
</dbReference>